<proteinExistence type="predicted"/>
<gene>
    <name evidence="2" type="ORF">PFISCL1PPCAC_14509</name>
</gene>
<dbReference type="PANTHER" id="PTHR22941:SF26">
    <property type="entry name" value="SERPENTINE RECEPTOR, CLASS H"/>
    <property type="match status" value="1"/>
</dbReference>
<organism evidence="2 3">
    <name type="scientific">Pristionchus fissidentatus</name>
    <dbReference type="NCBI Taxonomy" id="1538716"/>
    <lineage>
        <taxon>Eukaryota</taxon>
        <taxon>Metazoa</taxon>
        <taxon>Ecdysozoa</taxon>
        <taxon>Nematoda</taxon>
        <taxon>Chromadorea</taxon>
        <taxon>Rhabditida</taxon>
        <taxon>Rhabditina</taxon>
        <taxon>Diplogasteromorpha</taxon>
        <taxon>Diplogasteroidea</taxon>
        <taxon>Neodiplogasteridae</taxon>
        <taxon>Pristionchus</taxon>
    </lineage>
</organism>
<keyword evidence="1" id="KW-1133">Transmembrane helix</keyword>
<evidence type="ECO:0000256" key="1">
    <source>
        <dbReference type="SAM" id="Phobius"/>
    </source>
</evidence>
<dbReference type="AlphaFoldDB" id="A0AAV5VU51"/>
<feature type="non-terminal residue" evidence="2">
    <location>
        <position position="1"/>
    </location>
</feature>
<comment type="caution">
    <text evidence="2">The sequence shown here is derived from an EMBL/GenBank/DDBJ whole genome shotgun (WGS) entry which is preliminary data.</text>
</comment>
<keyword evidence="3" id="KW-1185">Reference proteome</keyword>
<dbReference type="InterPro" id="IPR019422">
    <property type="entry name" value="7TM_GPCR_serpentine_rcpt_Srh"/>
</dbReference>
<dbReference type="PANTHER" id="PTHR22941">
    <property type="entry name" value="SERPENTINE RECEPTOR"/>
    <property type="match status" value="1"/>
</dbReference>
<feature type="transmembrane region" description="Helical" evidence="1">
    <location>
        <begin position="12"/>
        <end position="40"/>
    </location>
</feature>
<dbReference type="Pfam" id="PF10318">
    <property type="entry name" value="7TM_GPCR_Srh"/>
    <property type="match status" value="1"/>
</dbReference>
<keyword evidence="1" id="KW-0472">Membrane</keyword>
<reference evidence="2" key="1">
    <citation type="submission" date="2023-10" db="EMBL/GenBank/DDBJ databases">
        <title>Genome assembly of Pristionchus species.</title>
        <authorList>
            <person name="Yoshida K."/>
            <person name="Sommer R.J."/>
        </authorList>
    </citation>
    <scope>NUCLEOTIDE SEQUENCE</scope>
    <source>
        <strain evidence="2">RS5133</strain>
    </source>
</reference>
<keyword evidence="1" id="KW-0812">Transmembrane</keyword>
<dbReference type="InterPro" id="IPR053220">
    <property type="entry name" value="Nematode_rcpt-like_serp_H"/>
</dbReference>
<protein>
    <recommendedName>
        <fullName evidence="4">NADH:ubiquinone reductase (H(+)-translocating)</fullName>
    </recommendedName>
</protein>
<sequence>AYAYSNHSEPFIVLGIVILAGMIASAGLSGFFVGRTLILLSHNISSMSQRTRKMQQKLTTVLIVQVGTPLIIQIGPLGLHALSLLTNSFSPGFNNAGFCIQFCHASVHTILLILST</sequence>
<dbReference type="EMBL" id="BTSY01000004">
    <property type="protein sequence ID" value="GMT23212.1"/>
    <property type="molecule type" value="Genomic_DNA"/>
</dbReference>
<evidence type="ECO:0000313" key="2">
    <source>
        <dbReference type="EMBL" id="GMT23212.1"/>
    </source>
</evidence>
<feature type="transmembrane region" description="Helical" evidence="1">
    <location>
        <begin position="61"/>
        <end position="83"/>
    </location>
</feature>
<feature type="transmembrane region" description="Helical" evidence="1">
    <location>
        <begin position="95"/>
        <end position="114"/>
    </location>
</feature>
<accession>A0AAV5VU51</accession>
<dbReference type="Proteomes" id="UP001432322">
    <property type="component" value="Unassembled WGS sequence"/>
</dbReference>
<name>A0AAV5VU51_9BILA</name>
<feature type="non-terminal residue" evidence="2">
    <location>
        <position position="116"/>
    </location>
</feature>
<evidence type="ECO:0000313" key="3">
    <source>
        <dbReference type="Proteomes" id="UP001432322"/>
    </source>
</evidence>
<evidence type="ECO:0008006" key="4">
    <source>
        <dbReference type="Google" id="ProtNLM"/>
    </source>
</evidence>